<evidence type="ECO:0000313" key="3">
    <source>
        <dbReference type="Proteomes" id="UP000067625"/>
    </source>
</evidence>
<dbReference type="AlphaFoldDB" id="A0A0M4FS31"/>
<dbReference type="Pfam" id="PF12690">
    <property type="entry name" value="BsuPI"/>
    <property type="match status" value="1"/>
</dbReference>
<dbReference type="Gene3D" id="2.60.40.2360">
    <property type="entry name" value="Intracellular proteinase inhibitor BsuPI"/>
    <property type="match status" value="1"/>
</dbReference>
<keyword evidence="3" id="KW-1185">Reference proteome</keyword>
<dbReference type="STRING" id="1441095.AM592_03205"/>
<reference evidence="3" key="1">
    <citation type="submission" date="2015-08" db="EMBL/GenBank/DDBJ databases">
        <title>Genome sequencing project for genomic taxonomy and phylogenomics of Bacillus-like bacteria.</title>
        <authorList>
            <person name="Liu B."/>
            <person name="Wang J."/>
            <person name="Zhu Y."/>
            <person name="Liu G."/>
            <person name="Chen Q."/>
            <person name="Chen Z."/>
            <person name="Lan J."/>
            <person name="Che J."/>
            <person name="Ge C."/>
            <person name="Shi H."/>
            <person name="Pan Z."/>
            <person name="Liu X."/>
        </authorList>
    </citation>
    <scope>NUCLEOTIDE SEQUENCE [LARGE SCALE GENOMIC DNA]</scope>
    <source>
        <strain evidence="3">FJAT-4402</strain>
    </source>
</reference>
<accession>A0A0M4FS31</accession>
<dbReference type="InterPro" id="IPR020481">
    <property type="entry name" value="Intracell_prot_inh_BsuPI"/>
</dbReference>
<sequence>MKWFAVLVFSMLLLGACDQKETPQSDKEVSGEVEQNDLALSIEAVPKNGEVEFIMALKNNRNEDVEFTFNTGQRFELVVYDEKGEQKYRYSKDKMFTQAFQSIVLKPSEVYEFTDVWKTENLEPGEYKATVTFLGKSESVNTLKASTSFSS</sequence>
<organism evidence="2 3">
    <name type="scientific">Bacillus gobiensis</name>
    <dbReference type="NCBI Taxonomy" id="1441095"/>
    <lineage>
        <taxon>Bacteria</taxon>
        <taxon>Bacillati</taxon>
        <taxon>Bacillota</taxon>
        <taxon>Bacilli</taxon>
        <taxon>Bacillales</taxon>
        <taxon>Bacillaceae</taxon>
        <taxon>Bacillus</taxon>
    </lineage>
</organism>
<dbReference type="Proteomes" id="UP000067625">
    <property type="component" value="Chromosome"/>
</dbReference>
<proteinExistence type="predicted"/>
<evidence type="ECO:0000259" key="1">
    <source>
        <dbReference type="Pfam" id="PF12690"/>
    </source>
</evidence>
<reference evidence="2 3" key="2">
    <citation type="journal article" date="2016" name="Int. J. Syst. Evol. Microbiol.">
        <title>Bacillus gobiensis sp. nov., isolated from a soil sample.</title>
        <authorList>
            <person name="Liu B."/>
            <person name="Liu G.H."/>
            <person name="Cetin S."/>
            <person name="Schumann P."/>
            <person name="Pan Z.Z."/>
            <person name="Chen Q.Q."/>
        </authorList>
    </citation>
    <scope>NUCLEOTIDE SEQUENCE [LARGE SCALE GENOMIC DNA]</scope>
    <source>
        <strain evidence="2 3">FJAT-4402</strain>
    </source>
</reference>
<dbReference type="InterPro" id="IPR038144">
    <property type="entry name" value="IPI"/>
</dbReference>
<dbReference type="RefSeq" id="WP_053602445.1">
    <property type="nucleotide sequence ID" value="NZ_CP012600.1"/>
</dbReference>
<dbReference type="PATRIC" id="fig|1441095.3.peg.701"/>
<dbReference type="EMBL" id="CP012600">
    <property type="protein sequence ID" value="ALC80705.1"/>
    <property type="molecule type" value="Genomic_DNA"/>
</dbReference>
<evidence type="ECO:0000313" key="2">
    <source>
        <dbReference type="EMBL" id="ALC80705.1"/>
    </source>
</evidence>
<dbReference type="OrthoDB" id="1357684at2"/>
<dbReference type="PROSITE" id="PS51257">
    <property type="entry name" value="PROKAR_LIPOPROTEIN"/>
    <property type="match status" value="1"/>
</dbReference>
<feature type="domain" description="Intracellular proteinase inhibitor BsuPI" evidence="1">
    <location>
        <begin position="40"/>
        <end position="137"/>
    </location>
</feature>
<gene>
    <name evidence="2" type="ORF">AM592_03205</name>
</gene>
<protein>
    <recommendedName>
        <fullName evidence="1">Intracellular proteinase inhibitor BsuPI domain-containing protein</fullName>
    </recommendedName>
</protein>
<name>A0A0M4FS31_9BACI</name>